<sequence length="193" mass="21976">MESLRESILERAKHKREYENRMNERQMQSKEGKIDLSKALDAYLVVTEISATESEKHDTSSRSRNDTRAEDADIKPVNDKEPMVKVQLTAQNNVLANEQQHYVQSETIYVTYLLEKVDSNITSDSINMSHGRGKIDQNAKKYQVSCPLLDSSFDIVTTEFSNQSLEDGEGKERIIVASRSRFILSLGLNAIIF</sequence>
<reference evidence="2" key="1">
    <citation type="journal article" date="2019" name="Sci. Rep.">
        <title>Draft genome of Tanacetum cinerariifolium, the natural source of mosquito coil.</title>
        <authorList>
            <person name="Yamashiro T."/>
            <person name="Shiraishi A."/>
            <person name="Satake H."/>
            <person name="Nakayama K."/>
        </authorList>
    </citation>
    <scope>NUCLEOTIDE SEQUENCE</scope>
</reference>
<comment type="caution">
    <text evidence="2">The sequence shown here is derived from an EMBL/GenBank/DDBJ whole genome shotgun (WGS) entry which is preliminary data.</text>
</comment>
<feature type="region of interest" description="Disordered" evidence="1">
    <location>
        <begin position="52"/>
        <end position="76"/>
    </location>
</feature>
<feature type="region of interest" description="Disordered" evidence="1">
    <location>
        <begin position="1"/>
        <end position="33"/>
    </location>
</feature>
<dbReference type="AlphaFoldDB" id="A0A6L2NVX2"/>
<evidence type="ECO:0000256" key="1">
    <source>
        <dbReference type="SAM" id="MobiDB-lite"/>
    </source>
</evidence>
<evidence type="ECO:0000313" key="2">
    <source>
        <dbReference type="EMBL" id="GEU90428.1"/>
    </source>
</evidence>
<protein>
    <submittedName>
        <fullName evidence="2">Uncharacterized protein</fullName>
    </submittedName>
</protein>
<organism evidence="2">
    <name type="scientific">Tanacetum cinerariifolium</name>
    <name type="common">Dalmatian daisy</name>
    <name type="synonym">Chrysanthemum cinerariifolium</name>
    <dbReference type="NCBI Taxonomy" id="118510"/>
    <lineage>
        <taxon>Eukaryota</taxon>
        <taxon>Viridiplantae</taxon>
        <taxon>Streptophyta</taxon>
        <taxon>Embryophyta</taxon>
        <taxon>Tracheophyta</taxon>
        <taxon>Spermatophyta</taxon>
        <taxon>Magnoliopsida</taxon>
        <taxon>eudicotyledons</taxon>
        <taxon>Gunneridae</taxon>
        <taxon>Pentapetalae</taxon>
        <taxon>asterids</taxon>
        <taxon>campanulids</taxon>
        <taxon>Asterales</taxon>
        <taxon>Asteraceae</taxon>
        <taxon>Asteroideae</taxon>
        <taxon>Anthemideae</taxon>
        <taxon>Anthemidinae</taxon>
        <taxon>Tanacetum</taxon>
    </lineage>
</organism>
<name>A0A6L2NVX2_TANCI</name>
<proteinExistence type="predicted"/>
<accession>A0A6L2NVX2</accession>
<dbReference type="EMBL" id="BKCJ010010183">
    <property type="protein sequence ID" value="GEU90428.1"/>
    <property type="molecule type" value="Genomic_DNA"/>
</dbReference>
<gene>
    <name evidence="2" type="ORF">Tci_062406</name>
</gene>
<feature type="compositionally biased region" description="Basic and acidic residues" evidence="1">
    <location>
        <begin position="53"/>
        <end position="76"/>
    </location>
</feature>